<sequence length="14" mass="1663">MVLDTESNGQKERR</sequence>
<reference evidence="1" key="2">
    <citation type="journal article" date="2015" name="Data Brief">
        <title>Shoot transcriptome of the giant reed, Arundo donax.</title>
        <authorList>
            <person name="Barrero R.A."/>
            <person name="Guerrero F.D."/>
            <person name="Moolhuijzen P."/>
            <person name="Goolsby J.A."/>
            <person name="Tidwell J."/>
            <person name="Bellgard S.E."/>
            <person name="Bellgard M.I."/>
        </authorList>
    </citation>
    <scope>NUCLEOTIDE SEQUENCE</scope>
    <source>
        <tissue evidence="1">Shoot tissue taken approximately 20 cm above the soil surface</tissue>
    </source>
</reference>
<protein>
    <submittedName>
        <fullName evidence="1">Uncharacterized protein</fullName>
    </submittedName>
</protein>
<name>A0A0A9AKN2_ARUDO</name>
<organism evidence="1">
    <name type="scientific">Arundo donax</name>
    <name type="common">Giant reed</name>
    <name type="synonym">Donax arundinaceus</name>
    <dbReference type="NCBI Taxonomy" id="35708"/>
    <lineage>
        <taxon>Eukaryota</taxon>
        <taxon>Viridiplantae</taxon>
        <taxon>Streptophyta</taxon>
        <taxon>Embryophyta</taxon>
        <taxon>Tracheophyta</taxon>
        <taxon>Spermatophyta</taxon>
        <taxon>Magnoliopsida</taxon>
        <taxon>Liliopsida</taxon>
        <taxon>Poales</taxon>
        <taxon>Poaceae</taxon>
        <taxon>PACMAD clade</taxon>
        <taxon>Arundinoideae</taxon>
        <taxon>Arundineae</taxon>
        <taxon>Arundo</taxon>
    </lineage>
</organism>
<dbReference type="EMBL" id="GBRH01248390">
    <property type="protein sequence ID" value="JAD49505.1"/>
    <property type="molecule type" value="Transcribed_RNA"/>
</dbReference>
<evidence type="ECO:0000313" key="1">
    <source>
        <dbReference type="EMBL" id="JAD49505.1"/>
    </source>
</evidence>
<proteinExistence type="predicted"/>
<accession>A0A0A9AKN2</accession>
<reference evidence="1" key="1">
    <citation type="submission" date="2014-09" db="EMBL/GenBank/DDBJ databases">
        <authorList>
            <person name="Magalhaes I.L.F."/>
            <person name="Oliveira U."/>
            <person name="Santos F.R."/>
            <person name="Vidigal T.H.D.A."/>
            <person name="Brescovit A.D."/>
            <person name="Santos A.J."/>
        </authorList>
    </citation>
    <scope>NUCLEOTIDE SEQUENCE</scope>
    <source>
        <tissue evidence="1">Shoot tissue taken approximately 20 cm above the soil surface</tissue>
    </source>
</reference>